<dbReference type="PANTHER" id="PTHR11699">
    <property type="entry name" value="ALDEHYDE DEHYDROGENASE-RELATED"/>
    <property type="match status" value="1"/>
</dbReference>
<dbReference type="EC" id="1.2.1.3" evidence="3"/>
<evidence type="ECO:0000256" key="1">
    <source>
        <dbReference type="ARBA" id="ARBA00009986"/>
    </source>
</evidence>
<dbReference type="AlphaFoldDB" id="A0A2H2Z0M6"/>
<keyword evidence="2" id="KW-0560">Oxidoreductase</keyword>
<dbReference type="Gene3D" id="3.40.309.10">
    <property type="entry name" value="Aldehyde Dehydrogenase, Chain A, domain 2"/>
    <property type="match status" value="1"/>
</dbReference>
<reference evidence="6 7" key="1">
    <citation type="journal article" date="2015" name="Genome Announc.">
        <title>Genome sequence and annotation of Trichoderma parareesei, the ancestor of the cellulase producer Trichoderma reesei.</title>
        <authorList>
            <person name="Yang D."/>
            <person name="Pomraning K."/>
            <person name="Kopchinskiy A."/>
            <person name="Karimi Aghcheh R."/>
            <person name="Atanasova L."/>
            <person name="Chenthamara K."/>
            <person name="Baker S.E."/>
            <person name="Zhang R."/>
            <person name="Shen Q."/>
            <person name="Freitag M."/>
            <person name="Kubicek C.P."/>
            <person name="Druzhinina I.S."/>
        </authorList>
    </citation>
    <scope>NUCLEOTIDE SEQUENCE [LARGE SCALE GENOMIC DNA]</scope>
    <source>
        <strain evidence="6 7">CBS 125925</strain>
    </source>
</reference>
<evidence type="ECO:0000313" key="6">
    <source>
        <dbReference type="EMBL" id="OTA01509.1"/>
    </source>
</evidence>
<proteinExistence type="inferred from homology"/>
<gene>
    <name evidence="6" type="ORF">A9Z42_0017940</name>
</gene>
<dbReference type="InterPro" id="IPR015590">
    <property type="entry name" value="Aldehyde_DH_dom"/>
</dbReference>
<feature type="domain" description="Aldehyde dehydrogenase" evidence="5">
    <location>
        <begin position="22"/>
        <end position="460"/>
    </location>
</feature>
<dbReference type="OrthoDB" id="310895at2759"/>
<dbReference type="InterPro" id="IPR044086">
    <property type="entry name" value="LUC3-like"/>
</dbReference>
<comment type="catalytic activity">
    <reaction evidence="4">
        <text>an aldehyde + NAD(+) + H2O = a carboxylate + NADH + 2 H(+)</text>
        <dbReference type="Rhea" id="RHEA:16185"/>
        <dbReference type="ChEBI" id="CHEBI:15377"/>
        <dbReference type="ChEBI" id="CHEBI:15378"/>
        <dbReference type="ChEBI" id="CHEBI:17478"/>
        <dbReference type="ChEBI" id="CHEBI:29067"/>
        <dbReference type="ChEBI" id="CHEBI:57540"/>
        <dbReference type="ChEBI" id="CHEBI:57945"/>
        <dbReference type="EC" id="1.2.1.3"/>
    </reaction>
</comment>
<evidence type="ECO:0000259" key="5">
    <source>
        <dbReference type="Pfam" id="PF00171"/>
    </source>
</evidence>
<sequence length="464" mass="50810">MHLIDFTKFANIVDGTRRSSESFYTGTNAATGSSLWQTPVATSQDVEDAVVAARKAFGSWAAKTYKDRTELLERFADIFLAHANQFIELLGAETGRSAQVNAIEVHWAANWFRYPSKYEIPEKRQEDETKYTIVRYEPLGVVAAICPWNSIGKIAPAIATGNCVIVKPSPFAPYTALKLVELAQQVFPPGVVQALGGDDHLGPQLVRHPGIQKISFTGSTIAGKKIMEACAGTVKRLTLEMAGNNPSIVLPDVDIEKTAPLIAAGLWFNAGQICLASRRLYIHETIYESFVDALARATNSAAKDVVANVGPVQNYMQLKKLQALFEDICKRGYKIRTEQAGIRDGEGFYAFPTIVDNPPPDSTIVKEEHFGPVIPCIPFSDVDEAIRLANNTESGLAASIWTNQIELAEDIARRLEAGNIFINGPPQPDPFVPFGGHKQSGIGVEYGLEGLLSYCQIKSIYKYQ</sequence>
<accession>A0A2H2Z0M6</accession>
<dbReference type="GO" id="GO:0004029">
    <property type="term" value="F:aldehyde dehydrogenase (NAD+) activity"/>
    <property type="evidence" value="ECO:0007669"/>
    <property type="project" value="UniProtKB-EC"/>
</dbReference>
<dbReference type="EMBL" id="LFMI01000206">
    <property type="protein sequence ID" value="OTA01509.1"/>
    <property type="molecule type" value="Genomic_DNA"/>
</dbReference>
<dbReference type="Proteomes" id="UP000219286">
    <property type="component" value="Unassembled WGS sequence"/>
</dbReference>
<dbReference type="Pfam" id="PF00171">
    <property type="entry name" value="Aldedh"/>
    <property type="match status" value="1"/>
</dbReference>
<comment type="similarity">
    <text evidence="1">Belongs to the aldehyde dehydrogenase family.</text>
</comment>
<evidence type="ECO:0000256" key="3">
    <source>
        <dbReference type="ARBA" id="ARBA00024226"/>
    </source>
</evidence>
<dbReference type="SUPFAM" id="SSF53720">
    <property type="entry name" value="ALDH-like"/>
    <property type="match status" value="1"/>
</dbReference>
<dbReference type="InterPro" id="IPR016161">
    <property type="entry name" value="Ald_DH/histidinol_DH"/>
</dbReference>
<dbReference type="InterPro" id="IPR016163">
    <property type="entry name" value="Ald_DH_C"/>
</dbReference>
<dbReference type="Gene3D" id="3.40.605.10">
    <property type="entry name" value="Aldehyde Dehydrogenase, Chain A, domain 1"/>
    <property type="match status" value="1"/>
</dbReference>
<dbReference type="CDD" id="cd07106">
    <property type="entry name" value="ALDH_AldA-AAD23400"/>
    <property type="match status" value="1"/>
</dbReference>
<name>A0A2H2Z0M6_TRIPA</name>
<organism evidence="6 7">
    <name type="scientific">Trichoderma parareesei</name>
    <name type="common">Filamentous fungus</name>
    <dbReference type="NCBI Taxonomy" id="858221"/>
    <lineage>
        <taxon>Eukaryota</taxon>
        <taxon>Fungi</taxon>
        <taxon>Dikarya</taxon>
        <taxon>Ascomycota</taxon>
        <taxon>Pezizomycotina</taxon>
        <taxon>Sordariomycetes</taxon>
        <taxon>Hypocreomycetidae</taxon>
        <taxon>Hypocreales</taxon>
        <taxon>Hypocreaceae</taxon>
        <taxon>Trichoderma</taxon>
    </lineage>
</organism>
<evidence type="ECO:0000256" key="4">
    <source>
        <dbReference type="ARBA" id="ARBA00049194"/>
    </source>
</evidence>
<evidence type="ECO:0000313" key="7">
    <source>
        <dbReference type="Proteomes" id="UP000219286"/>
    </source>
</evidence>
<keyword evidence="7" id="KW-1185">Reference proteome</keyword>
<evidence type="ECO:0000256" key="2">
    <source>
        <dbReference type="ARBA" id="ARBA00023002"/>
    </source>
</evidence>
<dbReference type="InterPro" id="IPR016162">
    <property type="entry name" value="Ald_DH_N"/>
</dbReference>
<protein>
    <recommendedName>
        <fullName evidence="3">aldehyde dehydrogenase (NAD(+))</fullName>
        <ecNumber evidence="3">1.2.1.3</ecNumber>
    </recommendedName>
</protein>
<comment type="caution">
    <text evidence="6">The sequence shown here is derived from an EMBL/GenBank/DDBJ whole genome shotgun (WGS) entry which is preliminary data.</text>
</comment>
<dbReference type="FunFam" id="3.40.605.10:FF:000007">
    <property type="entry name" value="NAD/NADP-dependent betaine aldehyde dehydrogenase"/>
    <property type="match status" value="1"/>
</dbReference>